<dbReference type="GO" id="GO:1903600">
    <property type="term" value="C:glutaminase complex"/>
    <property type="evidence" value="ECO:0007669"/>
    <property type="project" value="TreeGrafter"/>
</dbReference>
<keyword evidence="2 7" id="KW-0378">Hydrolase</keyword>
<dbReference type="InterPro" id="IPR021196">
    <property type="entry name" value="PdxT/SNO_CS"/>
</dbReference>
<feature type="binding site" evidence="7 9">
    <location>
        <position position="116"/>
    </location>
    <ligand>
        <name>L-glutamine</name>
        <dbReference type="ChEBI" id="CHEBI:58359"/>
    </ligand>
</feature>
<dbReference type="InterPro" id="IPR029062">
    <property type="entry name" value="Class_I_gatase-like"/>
</dbReference>
<dbReference type="PANTHER" id="PTHR31559">
    <property type="entry name" value="PYRIDOXAL 5'-PHOSPHATE SYNTHASE SUBUNIT SNO"/>
    <property type="match status" value="1"/>
</dbReference>
<evidence type="ECO:0000256" key="5">
    <source>
        <dbReference type="ARBA" id="ARBA00023239"/>
    </source>
</evidence>
<dbReference type="EC" id="3.5.1.2" evidence="7"/>
<dbReference type="HAMAP" id="MF_01615">
    <property type="entry name" value="PdxT"/>
    <property type="match status" value="1"/>
</dbReference>
<comment type="subunit">
    <text evidence="7">In the presence of PdxS, forms a dodecamer of heterodimers. Only shows activity in the heterodimer.</text>
</comment>
<evidence type="ECO:0000313" key="10">
    <source>
        <dbReference type="EMBL" id="HEM67936.1"/>
    </source>
</evidence>
<evidence type="ECO:0000256" key="2">
    <source>
        <dbReference type="ARBA" id="ARBA00022801"/>
    </source>
</evidence>
<comment type="function">
    <text evidence="7">Catalyzes the hydrolysis of glutamine to glutamate and ammonia as part of the biosynthesis of pyridoxal 5'-phosphate. The resulting ammonia molecule is channeled to the active site of PdxS.</text>
</comment>
<evidence type="ECO:0000256" key="4">
    <source>
        <dbReference type="ARBA" id="ARBA00022962"/>
    </source>
</evidence>
<name>A0A7J2U5D9_9CREN</name>
<feature type="active site" description="Charge relay system" evidence="7 8">
    <location>
        <position position="183"/>
    </location>
</feature>
<dbReference type="GO" id="GO:0006543">
    <property type="term" value="P:L-glutamine catabolic process"/>
    <property type="evidence" value="ECO:0007669"/>
    <property type="project" value="UniProtKB-UniRule"/>
</dbReference>
<evidence type="ECO:0000256" key="1">
    <source>
        <dbReference type="ARBA" id="ARBA00008345"/>
    </source>
</evidence>
<protein>
    <recommendedName>
        <fullName evidence="7">Pyridoxal 5'-phosphate synthase subunit PdxT</fullName>
        <ecNumber evidence="7">4.3.3.6</ecNumber>
    </recommendedName>
    <alternativeName>
        <fullName evidence="7">Pdx2</fullName>
    </alternativeName>
    <alternativeName>
        <fullName evidence="7">Pyridoxal 5'-phosphate synthase glutaminase subunit</fullName>
        <ecNumber evidence="7">3.5.1.2</ecNumber>
    </alternativeName>
</protein>
<gene>
    <name evidence="7 10" type="primary">pdxT</name>
    <name evidence="10" type="ORF">ENO26_10305</name>
</gene>
<feature type="active site" description="Charge relay system" evidence="7 8">
    <location>
        <position position="181"/>
    </location>
</feature>
<dbReference type="GO" id="GO:0008614">
    <property type="term" value="P:pyridoxine metabolic process"/>
    <property type="evidence" value="ECO:0007669"/>
    <property type="project" value="TreeGrafter"/>
</dbReference>
<evidence type="ECO:0000256" key="8">
    <source>
        <dbReference type="PIRSR" id="PIRSR005639-1"/>
    </source>
</evidence>
<dbReference type="Gene3D" id="3.40.50.880">
    <property type="match status" value="1"/>
</dbReference>
<dbReference type="GO" id="GO:0042823">
    <property type="term" value="P:pyridoxal phosphate biosynthetic process"/>
    <property type="evidence" value="ECO:0007669"/>
    <property type="project" value="UniProtKB-UniRule"/>
</dbReference>
<feature type="binding site" evidence="7 9">
    <location>
        <begin position="145"/>
        <end position="146"/>
    </location>
    <ligand>
        <name>L-glutamine</name>
        <dbReference type="ChEBI" id="CHEBI:58359"/>
    </ligand>
</feature>
<keyword evidence="5 7" id="KW-0456">Lyase</keyword>
<sequence length="200" mass="22307">MKVGILAYQGGVDEHRYMVVEACKELSISCEVVNVVEKHSASNIDALIIPGGESTTILKLMKRFGVDEVIRKSIENGLPVMGTCAGAILLAKRVKDLKTGKVLQGTLETLDMLVIRNFYGRQRESFEIDLDIQVLGEKPFRGIFIRSPAIVEVGQGVEVMARYGESYVLVRQGKVFASTFHPELSGDTRLHKYFIEFVKR</sequence>
<comment type="caution">
    <text evidence="10">The sequence shown here is derived from an EMBL/GenBank/DDBJ whole genome shotgun (WGS) entry which is preliminary data.</text>
</comment>
<dbReference type="InterPro" id="IPR002161">
    <property type="entry name" value="PdxT/SNO"/>
</dbReference>
<dbReference type="SUPFAM" id="SSF52317">
    <property type="entry name" value="Class I glutamine amidotransferase-like"/>
    <property type="match status" value="1"/>
</dbReference>
<feature type="binding site" evidence="7 9">
    <location>
        <begin position="52"/>
        <end position="54"/>
    </location>
    <ligand>
        <name>L-glutamine</name>
        <dbReference type="ChEBI" id="CHEBI:58359"/>
    </ligand>
</feature>
<comment type="catalytic activity">
    <reaction evidence="6 7">
        <text>L-glutamine + H2O = L-glutamate + NH4(+)</text>
        <dbReference type="Rhea" id="RHEA:15889"/>
        <dbReference type="ChEBI" id="CHEBI:15377"/>
        <dbReference type="ChEBI" id="CHEBI:28938"/>
        <dbReference type="ChEBI" id="CHEBI:29985"/>
        <dbReference type="ChEBI" id="CHEBI:58359"/>
        <dbReference type="EC" id="3.5.1.2"/>
    </reaction>
</comment>
<comment type="pathway">
    <text evidence="7">Cofactor biosynthesis; pyridoxal 5'-phosphate biosynthesis.</text>
</comment>
<dbReference type="AlphaFoldDB" id="A0A7J2U5D9"/>
<dbReference type="PROSITE" id="PS51273">
    <property type="entry name" value="GATASE_TYPE_1"/>
    <property type="match status" value="1"/>
</dbReference>
<dbReference type="PROSITE" id="PS51274">
    <property type="entry name" value="GATASE_COBBQ"/>
    <property type="match status" value="1"/>
</dbReference>
<evidence type="ECO:0000256" key="7">
    <source>
        <dbReference type="HAMAP-Rule" id="MF_01615"/>
    </source>
</evidence>
<dbReference type="EMBL" id="DSEU01000070">
    <property type="protein sequence ID" value="HEM67936.1"/>
    <property type="molecule type" value="Genomic_DNA"/>
</dbReference>
<dbReference type="EC" id="4.3.3.6" evidence="7"/>
<dbReference type="CDD" id="cd01749">
    <property type="entry name" value="GATase1_PB"/>
    <property type="match status" value="1"/>
</dbReference>
<accession>A0A7J2U5D9</accession>
<proteinExistence type="inferred from homology"/>
<dbReference type="GO" id="GO:0005829">
    <property type="term" value="C:cytosol"/>
    <property type="evidence" value="ECO:0007669"/>
    <property type="project" value="TreeGrafter"/>
</dbReference>
<dbReference type="UniPathway" id="UPA00245"/>
<dbReference type="PROSITE" id="PS01236">
    <property type="entry name" value="PDXT_SNO_1"/>
    <property type="match status" value="1"/>
</dbReference>
<dbReference type="GO" id="GO:0004359">
    <property type="term" value="F:glutaminase activity"/>
    <property type="evidence" value="ECO:0007669"/>
    <property type="project" value="UniProtKB-UniRule"/>
</dbReference>
<comment type="similarity">
    <text evidence="1 7">Belongs to the glutaminase PdxT/SNO family.</text>
</comment>
<feature type="active site" description="Nucleophile" evidence="7 8">
    <location>
        <position position="84"/>
    </location>
</feature>
<dbReference type="PIRSF" id="PIRSF005639">
    <property type="entry name" value="Glut_amidoT_SNO"/>
    <property type="match status" value="1"/>
</dbReference>
<comment type="catalytic activity">
    <reaction evidence="7">
        <text>aldehydo-D-ribose 5-phosphate + D-glyceraldehyde 3-phosphate + L-glutamine = pyridoxal 5'-phosphate + L-glutamate + phosphate + 3 H2O + H(+)</text>
        <dbReference type="Rhea" id="RHEA:31507"/>
        <dbReference type="ChEBI" id="CHEBI:15377"/>
        <dbReference type="ChEBI" id="CHEBI:15378"/>
        <dbReference type="ChEBI" id="CHEBI:29985"/>
        <dbReference type="ChEBI" id="CHEBI:43474"/>
        <dbReference type="ChEBI" id="CHEBI:58273"/>
        <dbReference type="ChEBI" id="CHEBI:58359"/>
        <dbReference type="ChEBI" id="CHEBI:59776"/>
        <dbReference type="ChEBI" id="CHEBI:597326"/>
        <dbReference type="EC" id="4.3.3.6"/>
    </reaction>
</comment>
<reference evidence="10" key="1">
    <citation type="journal article" date="2020" name="mSystems">
        <title>Genome- and Community-Level Interaction Insights into Carbon Utilization and Element Cycling Functions of Hydrothermarchaeota in Hydrothermal Sediment.</title>
        <authorList>
            <person name="Zhou Z."/>
            <person name="Liu Y."/>
            <person name="Xu W."/>
            <person name="Pan J."/>
            <person name="Luo Z.H."/>
            <person name="Li M."/>
        </authorList>
    </citation>
    <scope>NUCLEOTIDE SEQUENCE [LARGE SCALE GENOMIC DNA]</scope>
    <source>
        <strain evidence="10">SpSt-125</strain>
    </source>
</reference>
<dbReference type="Pfam" id="PF01174">
    <property type="entry name" value="SNO"/>
    <property type="match status" value="1"/>
</dbReference>
<keyword evidence="4 7" id="KW-0315">Glutamine amidotransferase</keyword>
<dbReference type="PROSITE" id="PS51130">
    <property type="entry name" value="PDXT_SNO_2"/>
    <property type="match status" value="1"/>
</dbReference>
<organism evidence="10">
    <name type="scientific">Ignisphaera aggregans</name>
    <dbReference type="NCBI Taxonomy" id="334771"/>
    <lineage>
        <taxon>Archaea</taxon>
        <taxon>Thermoproteota</taxon>
        <taxon>Thermoprotei</taxon>
        <taxon>Desulfurococcales</taxon>
        <taxon>Desulfurococcaceae</taxon>
        <taxon>Ignisphaera</taxon>
    </lineage>
</organism>
<dbReference type="NCBIfam" id="TIGR03800">
    <property type="entry name" value="PLP_synth_Pdx2"/>
    <property type="match status" value="1"/>
</dbReference>
<evidence type="ECO:0000256" key="3">
    <source>
        <dbReference type="ARBA" id="ARBA00022898"/>
    </source>
</evidence>
<evidence type="ECO:0000256" key="9">
    <source>
        <dbReference type="PIRSR" id="PIRSR005639-2"/>
    </source>
</evidence>
<dbReference type="PANTHER" id="PTHR31559:SF0">
    <property type="entry name" value="PYRIDOXAL 5'-PHOSPHATE SYNTHASE SUBUNIT SNO1-RELATED"/>
    <property type="match status" value="1"/>
</dbReference>
<dbReference type="FunFam" id="3.40.50.880:FF:000041">
    <property type="entry name" value="Glutamine amidotransferase subunit pdxT, putative"/>
    <property type="match status" value="1"/>
</dbReference>
<evidence type="ECO:0000256" key="6">
    <source>
        <dbReference type="ARBA" id="ARBA00049534"/>
    </source>
</evidence>
<keyword evidence="3 7" id="KW-0663">Pyridoxal phosphate</keyword>
<dbReference type="GO" id="GO:0036381">
    <property type="term" value="F:pyridoxal 5'-phosphate synthase (glutamine hydrolysing) activity"/>
    <property type="evidence" value="ECO:0007669"/>
    <property type="project" value="UniProtKB-UniRule"/>
</dbReference>